<dbReference type="GO" id="GO:0003677">
    <property type="term" value="F:DNA binding"/>
    <property type="evidence" value="ECO:0007669"/>
    <property type="project" value="UniProtKB-KW"/>
</dbReference>
<dbReference type="PROSITE" id="PS51118">
    <property type="entry name" value="HTH_HXLR"/>
    <property type="match status" value="1"/>
</dbReference>
<dbReference type="InterPro" id="IPR002577">
    <property type="entry name" value="HTH_HxlR"/>
</dbReference>
<evidence type="ECO:0000256" key="1">
    <source>
        <dbReference type="ARBA" id="ARBA00023015"/>
    </source>
</evidence>
<dbReference type="PANTHER" id="PTHR33204:SF39">
    <property type="entry name" value="TRANSCRIPTIONAL REGULATORY PROTEIN"/>
    <property type="match status" value="1"/>
</dbReference>
<keyword evidence="2" id="KW-0238">DNA-binding</keyword>
<organism evidence="6 7">
    <name type="scientific">Microbacterium azadirachtae</name>
    <dbReference type="NCBI Taxonomy" id="582680"/>
    <lineage>
        <taxon>Bacteria</taxon>
        <taxon>Bacillati</taxon>
        <taxon>Actinomycetota</taxon>
        <taxon>Actinomycetes</taxon>
        <taxon>Micrococcales</taxon>
        <taxon>Microbacteriaceae</taxon>
        <taxon>Microbacterium</taxon>
    </lineage>
</organism>
<evidence type="ECO:0000313" key="6">
    <source>
        <dbReference type="EMBL" id="KJL22745.1"/>
    </source>
</evidence>
<dbReference type="Pfam" id="PF01638">
    <property type="entry name" value="HxlR"/>
    <property type="match status" value="1"/>
</dbReference>
<feature type="region of interest" description="Disordered" evidence="4">
    <location>
        <begin position="1"/>
        <end position="32"/>
    </location>
</feature>
<feature type="compositionally biased region" description="Polar residues" evidence="4">
    <location>
        <begin position="1"/>
        <end position="23"/>
    </location>
</feature>
<evidence type="ECO:0000259" key="5">
    <source>
        <dbReference type="PROSITE" id="PS51118"/>
    </source>
</evidence>
<reference evidence="6 7" key="1">
    <citation type="submission" date="2015-02" db="EMBL/GenBank/DDBJ databases">
        <title>Draft genome sequences of ten Microbacterium spp. with emphasis on heavy metal contaminated environments.</title>
        <authorList>
            <person name="Corretto E."/>
        </authorList>
    </citation>
    <scope>NUCLEOTIDE SEQUENCE [LARGE SCALE GENOMIC DNA]</scope>
    <source>
        <strain evidence="6 7">DSM 23848</strain>
    </source>
</reference>
<evidence type="ECO:0000256" key="3">
    <source>
        <dbReference type="ARBA" id="ARBA00023163"/>
    </source>
</evidence>
<evidence type="ECO:0000256" key="2">
    <source>
        <dbReference type="ARBA" id="ARBA00023125"/>
    </source>
</evidence>
<dbReference type="PATRIC" id="fig|582680.7.peg.2185"/>
<dbReference type="Gene3D" id="1.10.10.10">
    <property type="entry name" value="Winged helix-like DNA-binding domain superfamily/Winged helix DNA-binding domain"/>
    <property type="match status" value="1"/>
</dbReference>
<proteinExistence type="predicted"/>
<evidence type="ECO:0000256" key="4">
    <source>
        <dbReference type="SAM" id="MobiDB-lite"/>
    </source>
</evidence>
<keyword evidence="3" id="KW-0804">Transcription</keyword>
<accession>A0A0F0KRM3</accession>
<protein>
    <submittedName>
        <fullName evidence="6">Putative HTH-type transcriptional regulator YybR</fullName>
    </submittedName>
</protein>
<dbReference type="EMBL" id="JYIT01000078">
    <property type="protein sequence ID" value="KJL22745.1"/>
    <property type="molecule type" value="Genomic_DNA"/>
</dbReference>
<dbReference type="AlphaFoldDB" id="A0A0F0KRM3"/>
<comment type="caution">
    <text evidence="6">The sequence shown here is derived from an EMBL/GenBank/DDBJ whole genome shotgun (WGS) entry which is preliminary data.</text>
</comment>
<dbReference type="InterPro" id="IPR036390">
    <property type="entry name" value="WH_DNA-bd_sf"/>
</dbReference>
<feature type="domain" description="HTH hxlR-type" evidence="5">
    <location>
        <begin position="42"/>
        <end position="151"/>
    </location>
</feature>
<dbReference type="InterPro" id="IPR036388">
    <property type="entry name" value="WH-like_DNA-bd_sf"/>
</dbReference>
<evidence type="ECO:0000313" key="7">
    <source>
        <dbReference type="Proteomes" id="UP000033448"/>
    </source>
</evidence>
<sequence>METRTKGTSVSPAHSAGTDTATAGTERGPAAPAGLAEYENSCEGRPGGPEAGRMIRDVLDRVGDKWSLLVVATLGADVMRFSDLLRHIPGISQRMLTLTLRQLERDGLVIRTAYAEVPPRVEYRLTALGATFVEIAHTIAQWAIANHSTIEQSRADYDAR</sequence>
<dbReference type="SUPFAM" id="SSF46785">
    <property type="entry name" value="Winged helix' DNA-binding domain"/>
    <property type="match status" value="1"/>
</dbReference>
<name>A0A0F0KRM3_9MICO</name>
<keyword evidence="1" id="KW-0805">Transcription regulation</keyword>
<keyword evidence="7" id="KW-1185">Reference proteome</keyword>
<dbReference type="PANTHER" id="PTHR33204">
    <property type="entry name" value="TRANSCRIPTIONAL REGULATOR, MARR FAMILY"/>
    <property type="match status" value="1"/>
</dbReference>
<gene>
    <name evidence="6" type="primary">yybR_1</name>
    <name evidence="6" type="ORF">RL72_02136</name>
</gene>
<dbReference type="Proteomes" id="UP000033448">
    <property type="component" value="Unassembled WGS sequence"/>
</dbReference>